<dbReference type="Proteomes" id="UP001157006">
    <property type="component" value="Chromosome 1L"/>
</dbReference>
<evidence type="ECO:0000259" key="2">
    <source>
        <dbReference type="Pfam" id="PF00931"/>
    </source>
</evidence>
<dbReference type="SUPFAM" id="SSF52540">
    <property type="entry name" value="P-loop containing nucleoside triphosphate hydrolases"/>
    <property type="match status" value="1"/>
</dbReference>
<dbReference type="InterPro" id="IPR027417">
    <property type="entry name" value="P-loop_NTPase"/>
</dbReference>
<dbReference type="InterPro" id="IPR002182">
    <property type="entry name" value="NB-ARC"/>
</dbReference>
<dbReference type="Gene3D" id="3.40.50.300">
    <property type="entry name" value="P-loop containing nucleotide triphosphate hydrolases"/>
    <property type="match status" value="1"/>
</dbReference>
<feature type="domain" description="NB-ARC" evidence="2">
    <location>
        <begin position="113"/>
        <end position="165"/>
    </location>
</feature>
<gene>
    <name evidence="3" type="ORF">VFH_I471000</name>
</gene>
<evidence type="ECO:0000256" key="1">
    <source>
        <dbReference type="ARBA" id="ARBA00022821"/>
    </source>
</evidence>
<accession>A0AAV0Z402</accession>
<dbReference type="Pfam" id="PF00931">
    <property type="entry name" value="NB-ARC"/>
    <property type="match status" value="1"/>
</dbReference>
<organism evidence="3 4">
    <name type="scientific">Vicia faba</name>
    <name type="common">Broad bean</name>
    <name type="synonym">Faba vulgaris</name>
    <dbReference type="NCBI Taxonomy" id="3906"/>
    <lineage>
        <taxon>Eukaryota</taxon>
        <taxon>Viridiplantae</taxon>
        <taxon>Streptophyta</taxon>
        <taxon>Embryophyta</taxon>
        <taxon>Tracheophyta</taxon>
        <taxon>Spermatophyta</taxon>
        <taxon>Magnoliopsida</taxon>
        <taxon>eudicotyledons</taxon>
        <taxon>Gunneridae</taxon>
        <taxon>Pentapetalae</taxon>
        <taxon>rosids</taxon>
        <taxon>fabids</taxon>
        <taxon>Fabales</taxon>
        <taxon>Fabaceae</taxon>
        <taxon>Papilionoideae</taxon>
        <taxon>50 kb inversion clade</taxon>
        <taxon>NPAAA clade</taxon>
        <taxon>Hologalegina</taxon>
        <taxon>IRL clade</taxon>
        <taxon>Fabeae</taxon>
        <taxon>Vicia</taxon>
    </lineage>
</organism>
<protein>
    <recommendedName>
        <fullName evidence="2">NB-ARC domain-containing protein</fullName>
    </recommendedName>
</protein>
<dbReference type="GO" id="GO:0006952">
    <property type="term" value="P:defense response"/>
    <property type="evidence" value="ECO:0007669"/>
    <property type="project" value="UniProtKB-KW"/>
</dbReference>
<dbReference type="EMBL" id="OX451736">
    <property type="protein sequence ID" value="CAI8591075.1"/>
    <property type="molecule type" value="Genomic_DNA"/>
</dbReference>
<name>A0AAV0Z402_VICFA</name>
<dbReference type="AlphaFoldDB" id="A0AAV0Z402"/>
<proteinExistence type="predicted"/>
<dbReference type="PANTHER" id="PTHR36766">
    <property type="entry name" value="PLANT BROAD-SPECTRUM MILDEW RESISTANCE PROTEIN RPW8"/>
    <property type="match status" value="1"/>
</dbReference>
<evidence type="ECO:0000313" key="3">
    <source>
        <dbReference type="EMBL" id="CAI8591075.1"/>
    </source>
</evidence>
<keyword evidence="4" id="KW-1185">Reference proteome</keyword>
<dbReference type="PANTHER" id="PTHR36766:SF51">
    <property type="entry name" value="DISEASE RESISTANCE RPP13-LIKE PROTEIN 1"/>
    <property type="match status" value="1"/>
</dbReference>
<evidence type="ECO:0000313" key="4">
    <source>
        <dbReference type="Proteomes" id="UP001157006"/>
    </source>
</evidence>
<dbReference type="GO" id="GO:0043531">
    <property type="term" value="F:ADP binding"/>
    <property type="evidence" value="ECO:0007669"/>
    <property type="project" value="InterPro"/>
</dbReference>
<reference evidence="3 4" key="1">
    <citation type="submission" date="2023-01" db="EMBL/GenBank/DDBJ databases">
        <authorList>
            <person name="Kreplak J."/>
        </authorList>
    </citation>
    <scope>NUCLEOTIDE SEQUENCE [LARGE SCALE GENOMIC DNA]</scope>
</reference>
<keyword evidence="1" id="KW-0611">Plant defense</keyword>
<sequence>MLCSFSASQDCEMDEDELILLSMTRRSFNKFHIFMMEGYQVFPQQLYFHFVFNLWNSSGYFSILKMIIDIVARLESILKLKDILGLQNIATHHSSWRTPSTSLEDRSIIFGRDQDKQAILKLLLHDDDNTAVIPIVGMGGLGKTTLAQFVFNHDSIKHKFDVQAWEKLTGKRFLIVLDDVWTEDYDAWNYGK</sequence>